<dbReference type="Gene3D" id="3.40.50.920">
    <property type="match status" value="1"/>
</dbReference>
<feature type="domain" description="Transketolase C-terminal" evidence="4">
    <location>
        <begin position="56"/>
        <end position="178"/>
    </location>
</feature>
<dbReference type="InterPro" id="IPR029061">
    <property type="entry name" value="THDP-binding"/>
</dbReference>
<gene>
    <name evidence="5" type="primary">acoB_4</name>
    <name evidence="5" type="ORF">GALL_515600</name>
</gene>
<dbReference type="PANTHER" id="PTHR43257">
    <property type="entry name" value="PYRUVATE DEHYDROGENASE E1 COMPONENT BETA SUBUNIT"/>
    <property type="match status" value="1"/>
</dbReference>
<dbReference type="EC" id="1.1.1.-" evidence="5"/>
<protein>
    <submittedName>
        <fullName evidence="5">Acetoin:2,6-dichlorophenolindophenol oxidoreductase subunit beta</fullName>
        <ecNumber evidence="5">1.1.1.-</ecNumber>
    </submittedName>
</protein>
<keyword evidence="3" id="KW-0786">Thiamine pyrophosphate</keyword>
<dbReference type="SUPFAM" id="SSF52518">
    <property type="entry name" value="Thiamin diphosphate-binding fold (THDP-binding)"/>
    <property type="match status" value="1"/>
</dbReference>
<dbReference type="AlphaFoldDB" id="A0A1J5PNK5"/>
<dbReference type="SUPFAM" id="SSF52922">
    <property type="entry name" value="TK C-terminal domain-like"/>
    <property type="match status" value="1"/>
</dbReference>
<dbReference type="InterPro" id="IPR033248">
    <property type="entry name" value="Transketolase_C"/>
</dbReference>
<name>A0A1J5PNK5_9ZZZZ</name>
<dbReference type="GO" id="GO:0016491">
    <property type="term" value="F:oxidoreductase activity"/>
    <property type="evidence" value="ECO:0007669"/>
    <property type="project" value="UniProtKB-KW"/>
</dbReference>
<reference evidence="5" key="1">
    <citation type="submission" date="2016-10" db="EMBL/GenBank/DDBJ databases">
        <title>Sequence of Gallionella enrichment culture.</title>
        <authorList>
            <person name="Poehlein A."/>
            <person name="Muehling M."/>
            <person name="Daniel R."/>
        </authorList>
    </citation>
    <scope>NUCLEOTIDE SEQUENCE</scope>
</reference>
<dbReference type="Gene3D" id="3.40.50.970">
    <property type="match status" value="1"/>
</dbReference>
<dbReference type="FunFam" id="3.40.50.920:FF:000001">
    <property type="entry name" value="Pyruvate dehydrogenase E1 beta subunit"/>
    <property type="match status" value="1"/>
</dbReference>
<evidence type="ECO:0000256" key="2">
    <source>
        <dbReference type="ARBA" id="ARBA00023002"/>
    </source>
</evidence>
<keyword evidence="2 5" id="KW-0560">Oxidoreductase</keyword>
<evidence type="ECO:0000313" key="5">
    <source>
        <dbReference type="EMBL" id="OIQ66867.1"/>
    </source>
</evidence>
<dbReference type="InterPro" id="IPR009014">
    <property type="entry name" value="Transketo_C/PFOR_II"/>
</dbReference>
<sequence>MHVPGIKVLMPATPYDAKGMLIAASRDGNPIMFIEDRWLYDLEGEVPEGPYETPIGKAIIRREGRDLSIIAASTMVPMAMEAAKILEKMGIDIEVVDLRSIKPWDQDLVSASARKTGRVIVADSGWSTAGISAEITATLSKRAFGFLKQPIERFALPDIPAPTSRSLERAYYPTKEQMAELAIQMMATPSSFILKHD</sequence>
<organism evidence="5">
    <name type="scientific">mine drainage metagenome</name>
    <dbReference type="NCBI Taxonomy" id="410659"/>
    <lineage>
        <taxon>unclassified sequences</taxon>
        <taxon>metagenomes</taxon>
        <taxon>ecological metagenomes</taxon>
    </lineage>
</organism>
<comment type="caution">
    <text evidence="5">The sequence shown here is derived from an EMBL/GenBank/DDBJ whole genome shotgun (WGS) entry which is preliminary data.</text>
</comment>
<dbReference type="PANTHER" id="PTHR43257:SF2">
    <property type="entry name" value="PYRUVATE DEHYDROGENASE E1 COMPONENT SUBUNIT BETA"/>
    <property type="match status" value="1"/>
</dbReference>
<dbReference type="EMBL" id="MLJW01006306">
    <property type="protein sequence ID" value="OIQ66867.1"/>
    <property type="molecule type" value="Genomic_DNA"/>
</dbReference>
<proteinExistence type="predicted"/>
<comment type="cofactor">
    <cofactor evidence="1">
        <name>thiamine diphosphate</name>
        <dbReference type="ChEBI" id="CHEBI:58937"/>
    </cofactor>
</comment>
<evidence type="ECO:0000259" key="4">
    <source>
        <dbReference type="Pfam" id="PF02780"/>
    </source>
</evidence>
<dbReference type="Pfam" id="PF02780">
    <property type="entry name" value="Transketolase_C"/>
    <property type="match status" value="1"/>
</dbReference>
<evidence type="ECO:0000256" key="3">
    <source>
        <dbReference type="ARBA" id="ARBA00023052"/>
    </source>
</evidence>
<evidence type="ECO:0000256" key="1">
    <source>
        <dbReference type="ARBA" id="ARBA00001964"/>
    </source>
</evidence>
<accession>A0A1J5PNK5</accession>